<proteinExistence type="predicted"/>
<protein>
    <submittedName>
        <fullName evidence="1">Uncharacterized protein</fullName>
    </submittedName>
</protein>
<accession>A0AAQ3PKQ4</accession>
<gene>
    <name evidence="1" type="ORF">U9M48_004574</name>
</gene>
<reference evidence="1 2" key="1">
    <citation type="submission" date="2024-02" db="EMBL/GenBank/DDBJ databases">
        <title>High-quality chromosome-scale genome assembly of Pensacola bahiagrass (Paspalum notatum Flugge var. saurae).</title>
        <authorList>
            <person name="Vega J.M."/>
            <person name="Podio M."/>
            <person name="Orjuela J."/>
            <person name="Siena L.A."/>
            <person name="Pessino S.C."/>
            <person name="Combes M.C."/>
            <person name="Mariac C."/>
            <person name="Albertini E."/>
            <person name="Pupilli F."/>
            <person name="Ortiz J.P.A."/>
            <person name="Leblanc O."/>
        </authorList>
    </citation>
    <scope>NUCLEOTIDE SEQUENCE [LARGE SCALE GENOMIC DNA]</scope>
    <source>
        <strain evidence="1">R1</strain>
        <tissue evidence="1">Leaf</tissue>
    </source>
</reference>
<keyword evidence="2" id="KW-1185">Reference proteome</keyword>
<dbReference type="AlphaFoldDB" id="A0AAQ3PKQ4"/>
<evidence type="ECO:0000313" key="1">
    <source>
        <dbReference type="EMBL" id="WVZ53667.1"/>
    </source>
</evidence>
<dbReference type="EMBL" id="CP144745">
    <property type="protein sequence ID" value="WVZ53667.1"/>
    <property type="molecule type" value="Genomic_DNA"/>
</dbReference>
<organism evidence="1 2">
    <name type="scientific">Paspalum notatum var. saurae</name>
    <dbReference type="NCBI Taxonomy" id="547442"/>
    <lineage>
        <taxon>Eukaryota</taxon>
        <taxon>Viridiplantae</taxon>
        <taxon>Streptophyta</taxon>
        <taxon>Embryophyta</taxon>
        <taxon>Tracheophyta</taxon>
        <taxon>Spermatophyta</taxon>
        <taxon>Magnoliopsida</taxon>
        <taxon>Liliopsida</taxon>
        <taxon>Poales</taxon>
        <taxon>Poaceae</taxon>
        <taxon>PACMAD clade</taxon>
        <taxon>Panicoideae</taxon>
        <taxon>Andropogonodae</taxon>
        <taxon>Paspaleae</taxon>
        <taxon>Paspalinae</taxon>
        <taxon>Paspalum</taxon>
    </lineage>
</organism>
<evidence type="ECO:0000313" key="2">
    <source>
        <dbReference type="Proteomes" id="UP001341281"/>
    </source>
</evidence>
<name>A0AAQ3PKQ4_PASNO</name>
<dbReference type="Proteomes" id="UP001341281">
    <property type="component" value="Chromosome 01"/>
</dbReference>
<sequence>MSSCPRTYKLGSILIIGYCKHYTTPSQKNDSSWPIYSALSKTAQLWQVLRTITAFEFIFSTMTQGKSTRPLLYSSKHTNLSLAVMQVPSALTIQDSKLQRTEDS</sequence>